<reference evidence="2 3" key="1">
    <citation type="journal article" date="2016" name="Mol. Biol. Evol.">
        <title>Comparative Genomics of Early-Diverging Mushroom-Forming Fungi Provides Insights into the Origins of Lignocellulose Decay Capabilities.</title>
        <authorList>
            <person name="Nagy L.G."/>
            <person name="Riley R."/>
            <person name="Tritt A."/>
            <person name="Adam C."/>
            <person name="Daum C."/>
            <person name="Floudas D."/>
            <person name="Sun H."/>
            <person name="Yadav J.S."/>
            <person name="Pangilinan J."/>
            <person name="Larsson K.H."/>
            <person name="Matsuura K."/>
            <person name="Barry K."/>
            <person name="Labutti K."/>
            <person name="Kuo R."/>
            <person name="Ohm R.A."/>
            <person name="Bhattacharya S.S."/>
            <person name="Shirouzu T."/>
            <person name="Yoshinaga Y."/>
            <person name="Martin F.M."/>
            <person name="Grigoriev I.V."/>
            <person name="Hibbett D.S."/>
        </authorList>
    </citation>
    <scope>NUCLEOTIDE SEQUENCE [LARGE SCALE GENOMIC DNA]</scope>
    <source>
        <strain evidence="2 3">HHB12029</strain>
    </source>
</reference>
<feature type="region of interest" description="Disordered" evidence="1">
    <location>
        <begin position="199"/>
        <end position="220"/>
    </location>
</feature>
<proteinExistence type="predicted"/>
<evidence type="ECO:0000313" key="3">
    <source>
        <dbReference type="Proteomes" id="UP000077266"/>
    </source>
</evidence>
<sequence>MRWHEHRQRVVDCRASRHRDARHCKLGMLVGPSRPRLVQRPGAAGPSLDSHHVATAIDIATLDIAAVATAQPMRHVRSLWTPSPAQPRSNTASSKHSHILSGPIASYSASAPVAKELPKKYGDVPRTHARFTNGGLTTAVQSPHPARRHCYTSNLTVPSSLICIAVLVQPAFATSSMCSLQNIIVIFFFLDSVQRSANGSSSMCKRRRDARRTYTGSMNP</sequence>
<accession>A0A165DYV8</accession>
<name>A0A165DYV8_EXIGL</name>
<organism evidence="2 3">
    <name type="scientific">Exidia glandulosa HHB12029</name>
    <dbReference type="NCBI Taxonomy" id="1314781"/>
    <lineage>
        <taxon>Eukaryota</taxon>
        <taxon>Fungi</taxon>
        <taxon>Dikarya</taxon>
        <taxon>Basidiomycota</taxon>
        <taxon>Agaricomycotina</taxon>
        <taxon>Agaricomycetes</taxon>
        <taxon>Auriculariales</taxon>
        <taxon>Exidiaceae</taxon>
        <taxon>Exidia</taxon>
    </lineage>
</organism>
<keyword evidence="3" id="KW-1185">Reference proteome</keyword>
<gene>
    <name evidence="2" type="ORF">EXIGLDRAFT_238682</name>
</gene>
<protein>
    <submittedName>
        <fullName evidence="2">Uncharacterized protein</fullName>
    </submittedName>
</protein>
<dbReference type="Proteomes" id="UP000077266">
    <property type="component" value="Unassembled WGS sequence"/>
</dbReference>
<evidence type="ECO:0000256" key="1">
    <source>
        <dbReference type="SAM" id="MobiDB-lite"/>
    </source>
</evidence>
<dbReference type="InParanoid" id="A0A165DYV8"/>
<evidence type="ECO:0000313" key="2">
    <source>
        <dbReference type="EMBL" id="KZV85695.1"/>
    </source>
</evidence>
<dbReference type="AlphaFoldDB" id="A0A165DYV8"/>
<dbReference type="EMBL" id="KV426179">
    <property type="protein sequence ID" value="KZV85695.1"/>
    <property type="molecule type" value="Genomic_DNA"/>
</dbReference>